<comment type="subcellular location">
    <subcellularLocation>
        <location evidence="1">Membrane</location>
        <topology evidence="1">Multi-pass membrane protein</topology>
    </subcellularLocation>
</comment>
<dbReference type="InterPro" id="IPR038665">
    <property type="entry name" value="Voltage-dep_anion_channel_sf"/>
</dbReference>
<dbReference type="PANTHER" id="PTHR37955:SF1">
    <property type="entry name" value="DEP DOMAIN-CONTAINING PROTEIN"/>
    <property type="match status" value="1"/>
</dbReference>
<reference evidence="6 7" key="1">
    <citation type="submission" date="2018-06" db="EMBL/GenBank/DDBJ databases">
        <authorList>
            <consortium name="Pathogen Informatics"/>
            <person name="Doyle S."/>
        </authorList>
    </citation>
    <scope>NUCLEOTIDE SEQUENCE [LARGE SCALE GENOMIC DNA]</scope>
    <source>
        <strain evidence="6 7">NCTC9380</strain>
    </source>
</reference>
<organism evidence="6 7">
    <name type="scientific">Mannheimia haemolytica</name>
    <name type="common">Pasteurella haemolytica</name>
    <dbReference type="NCBI Taxonomy" id="75985"/>
    <lineage>
        <taxon>Bacteria</taxon>
        <taxon>Pseudomonadati</taxon>
        <taxon>Pseudomonadota</taxon>
        <taxon>Gammaproteobacteria</taxon>
        <taxon>Pasteurellales</taxon>
        <taxon>Pasteurellaceae</taxon>
        <taxon>Mannheimia</taxon>
    </lineage>
</organism>
<dbReference type="EMBL" id="UGPL01000006">
    <property type="protein sequence ID" value="STY65487.1"/>
    <property type="molecule type" value="Genomic_DNA"/>
</dbReference>
<name>A0A378NCC3_MANHA</name>
<feature type="transmembrane region" description="Helical" evidence="5">
    <location>
        <begin position="159"/>
        <end position="180"/>
    </location>
</feature>
<evidence type="ECO:0000313" key="6">
    <source>
        <dbReference type="EMBL" id="STY65487.1"/>
    </source>
</evidence>
<dbReference type="PANTHER" id="PTHR37955">
    <property type="entry name" value="TELLURITE RESISTANCE PROTEIN TEHA"/>
    <property type="match status" value="1"/>
</dbReference>
<protein>
    <submittedName>
        <fullName evidence="6">Tellurite resistance protein tehA homolog</fullName>
    </submittedName>
</protein>
<evidence type="ECO:0000313" key="7">
    <source>
        <dbReference type="Proteomes" id="UP000254031"/>
    </source>
</evidence>
<proteinExistence type="predicted"/>
<dbReference type="RefSeq" id="WP_006251348.1">
    <property type="nucleotide sequence ID" value="NZ_CP017484.1"/>
</dbReference>
<evidence type="ECO:0000256" key="5">
    <source>
        <dbReference type="SAM" id="Phobius"/>
    </source>
</evidence>
<evidence type="ECO:0000256" key="1">
    <source>
        <dbReference type="ARBA" id="ARBA00004141"/>
    </source>
</evidence>
<sequence length="311" mass="34359">MSESKPFPITTGFFAMPLGLGALGLAWLNATPITPYATTIGNIIAGTSVILWVALLGCYVYRVFFCFEQIKAEFMHPVQCCLFSLVTMTTMISGDVLYVWGFYLGELLIFLGVMVHLIFLVFIIGGLWKGTQFLPETLHPVHYLPPIAGSFTMASSLSLIGYSEIASLFLGIGIISWLVYEPTMLQRIRLSPLFPIARPSLGIVLAPAFVGASAYFSMGGELDLLAKMLWGYGFLQFCFILRNLKWIAENGFSMGFWAFSFGLAAMARGAIEFYQFEPLSFIGLAGFTIANFGIGLLLIFTLKLWLQQSRA</sequence>
<evidence type="ECO:0000256" key="4">
    <source>
        <dbReference type="ARBA" id="ARBA00023136"/>
    </source>
</evidence>
<feature type="transmembrane region" description="Helical" evidence="5">
    <location>
        <begin position="107"/>
        <end position="128"/>
    </location>
</feature>
<accession>A0A378NCC3</accession>
<feature type="transmembrane region" description="Helical" evidence="5">
    <location>
        <begin position="282"/>
        <end position="306"/>
    </location>
</feature>
<dbReference type="InterPro" id="IPR039264">
    <property type="entry name" value="TehA"/>
</dbReference>
<dbReference type="Proteomes" id="UP000254031">
    <property type="component" value="Unassembled WGS sequence"/>
</dbReference>
<dbReference type="CDD" id="cd09324">
    <property type="entry name" value="TDT_TehA"/>
    <property type="match status" value="1"/>
</dbReference>
<feature type="transmembrane region" description="Helical" evidence="5">
    <location>
        <begin position="6"/>
        <end position="28"/>
    </location>
</feature>
<evidence type="ECO:0000256" key="3">
    <source>
        <dbReference type="ARBA" id="ARBA00022989"/>
    </source>
</evidence>
<gene>
    <name evidence="6" type="primary">tehA</name>
    <name evidence="6" type="ORF">NCTC9380_00754</name>
</gene>
<dbReference type="GO" id="GO:0046583">
    <property type="term" value="F:monoatomic cation efflux transmembrane transporter activity"/>
    <property type="evidence" value="ECO:0007669"/>
    <property type="project" value="TreeGrafter"/>
</dbReference>
<dbReference type="InterPro" id="IPR004695">
    <property type="entry name" value="SLAC1/Mae1/Ssu1/TehA"/>
</dbReference>
<dbReference type="Pfam" id="PF03595">
    <property type="entry name" value="SLAC1"/>
    <property type="match status" value="1"/>
</dbReference>
<dbReference type="GO" id="GO:0005886">
    <property type="term" value="C:plasma membrane"/>
    <property type="evidence" value="ECO:0007669"/>
    <property type="project" value="TreeGrafter"/>
</dbReference>
<feature type="transmembrane region" description="Helical" evidence="5">
    <location>
        <begin position="201"/>
        <end position="218"/>
    </location>
</feature>
<dbReference type="AlphaFoldDB" id="A0A378NCC3"/>
<feature type="transmembrane region" description="Helical" evidence="5">
    <location>
        <begin position="256"/>
        <end position="276"/>
    </location>
</feature>
<feature type="transmembrane region" description="Helical" evidence="5">
    <location>
        <begin position="76"/>
        <end position="100"/>
    </location>
</feature>
<feature type="transmembrane region" description="Helical" evidence="5">
    <location>
        <begin position="40"/>
        <end position="64"/>
    </location>
</feature>
<keyword evidence="2 5" id="KW-0812">Transmembrane</keyword>
<dbReference type="Gene3D" id="1.50.10.150">
    <property type="entry name" value="Voltage-dependent anion channel"/>
    <property type="match status" value="1"/>
</dbReference>
<keyword evidence="3 5" id="KW-1133">Transmembrane helix</keyword>
<dbReference type="InterPro" id="IPR052951">
    <property type="entry name" value="Tellurite_res_ion_channel"/>
</dbReference>
<keyword evidence="4 5" id="KW-0472">Membrane</keyword>
<evidence type="ECO:0000256" key="2">
    <source>
        <dbReference type="ARBA" id="ARBA00022692"/>
    </source>
</evidence>